<gene>
    <name evidence="4" type="ORF">HHU12_23035</name>
</gene>
<reference evidence="4 5" key="1">
    <citation type="submission" date="2020-04" db="EMBL/GenBank/DDBJ databases">
        <title>Flammeovirga sp. SR4, a novel species isolated from seawater.</title>
        <authorList>
            <person name="Wang X."/>
        </authorList>
    </citation>
    <scope>NUCLEOTIDE SEQUENCE [LARGE SCALE GENOMIC DNA]</scope>
    <source>
        <strain evidence="4 5">ATCC 23126</strain>
    </source>
</reference>
<evidence type="ECO:0000256" key="2">
    <source>
        <dbReference type="SAM" id="Phobius"/>
    </source>
</evidence>
<dbReference type="AlphaFoldDB" id="A0A7X9RY61"/>
<evidence type="ECO:0000313" key="5">
    <source>
        <dbReference type="Proteomes" id="UP000576082"/>
    </source>
</evidence>
<dbReference type="PANTHER" id="PTHR33608:SF3">
    <property type="entry name" value="SLR2013 PROTEIN"/>
    <property type="match status" value="1"/>
</dbReference>
<protein>
    <submittedName>
        <fullName evidence="4">DUF58 domain-containing protein</fullName>
    </submittedName>
</protein>
<comment type="caution">
    <text evidence="4">The sequence shown here is derived from an EMBL/GenBank/DDBJ whole genome shotgun (WGS) entry which is preliminary data.</text>
</comment>
<dbReference type="Proteomes" id="UP000576082">
    <property type="component" value="Unassembled WGS sequence"/>
</dbReference>
<evidence type="ECO:0000259" key="3">
    <source>
        <dbReference type="Pfam" id="PF01882"/>
    </source>
</evidence>
<keyword evidence="5" id="KW-1185">Reference proteome</keyword>
<dbReference type="RefSeq" id="WP_169659095.1">
    <property type="nucleotide sequence ID" value="NZ_JABANE010000076.1"/>
</dbReference>
<keyword evidence="2" id="KW-0472">Membrane</keyword>
<name>A0A7X9RY61_9BACT</name>
<evidence type="ECO:0000313" key="4">
    <source>
        <dbReference type="EMBL" id="NME70868.1"/>
    </source>
</evidence>
<feature type="transmembrane region" description="Helical" evidence="2">
    <location>
        <begin position="12"/>
        <end position="30"/>
    </location>
</feature>
<feature type="coiled-coil region" evidence="1">
    <location>
        <begin position="379"/>
        <end position="406"/>
    </location>
</feature>
<keyword evidence="2" id="KW-1133">Transmembrane helix</keyword>
<sequence length="444" mass="51711">MRFYKQLFFSDRFYQIGSSLVFLFIIAHFVPLLYGFAILLCLAFGVLTILDIILLFGLKKDLYAERQTPEKLSNGEENDILLHAVNKGNQTLHLELIDEAPIEFQLKNLRFKFKLKANEVKDISYTIVPKERGEYHFGDLILFVKSKLGLVRRKIKQHCDIQSVKVYPSFSKLKKYELMALNTGHIEGGIKKVRKIGQQKEFDQIKEYVAGDDFRTINWMATARSQQLMVNHYQDEKAQQVYAVLDMSRNMKLPFNGMTLLDYSINASLVLLHIAQVKQDLIGVSAFDYNNSNFLKASRNSGQMKNVLEQLYNLNPSYKETDFANITTLLRRQIKHRSLLLFFTNITHKESFKRKLPYLKRLAKKHLLVVVLFEDTEIKNELSKKIESLEDIYIKALQEENILERKFMAKELQQNGIHTILTTPEKLNVDTINKYLELKARGLL</sequence>
<dbReference type="Pfam" id="PF01882">
    <property type="entry name" value="DUF58"/>
    <property type="match status" value="1"/>
</dbReference>
<proteinExistence type="predicted"/>
<dbReference type="PANTHER" id="PTHR33608">
    <property type="entry name" value="BLL2464 PROTEIN"/>
    <property type="match status" value="1"/>
</dbReference>
<dbReference type="EMBL" id="JABANE010000076">
    <property type="protein sequence ID" value="NME70868.1"/>
    <property type="molecule type" value="Genomic_DNA"/>
</dbReference>
<accession>A0A7X9RY61</accession>
<feature type="domain" description="DUF58" evidence="3">
    <location>
        <begin position="205"/>
        <end position="375"/>
    </location>
</feature>
<keyword evidence="1" id="KW-0175">Coiled coil</keyword>
<dbReference type="InterPro" id="IPR002881">
    <property type="entry name" value="DUF58"/>
</dbReference>
<evidence type="ECO:0000256" key="1">
    <source>
        <dbReference type="SAM" id="Coils"/>
    </source>
</evidence>
<keyword evidence="2" id="KW-0812">Transmembrane</keyword>
<feature type="transmembrane region" description="Helical" evidence="2">
    <location>
        <begin position="36"/>
        <end position="58"/>
    </location>
</feature>
<organism evidence="4 5">
    <name type="scientific">Flammeovirga aprica JL-4</name>
    <dbReference type="NCBI Taxonomy" id="694437"/>
    <lineage>
        <taxon>Bacteria</taxon>
        <taxon>Pseudomonadati</taxon>
        <taxon>Bacteroidota</taxon>
        <taxon>Cytophagia</taxon>
        <taxon>Cytophagales</taxon>
        <taxon>Flammeovirgaceae</taxon>
        <taxon>Flammeovirga</taxon>
    </lineage>
</organism>